<dbReference type="Pfam" id="PF00180">
    <property type="entry name" value="Iso_dh"/>
    <property type="match status" value="1"/>
</dbReference>
<accession>A0A3E0TR43</accession>
<feature type="binding site" evidence="17">
    <location>
        <position position="395"/>
    </location>
    <ligand>
        <name>NADP(+)</name>
        <dbReference type="ChEBI" id="CHEBI:58349"/>
    </ligand>
</feature>
<evidence type="ECO:0000256" key="20">
    <source>
        <dbReference type="PIRSR" id="PIRSR604439-5"/>
    </source>
</evidence>
<organism evidence="23 24">
    <name type="scientific">Thalassotalea euphylliae</name>
    <dbReference type="NCBI Taxonomy" id="1655234"/>
    <lineage>
        <taxon>Bacteria</taxon>
        <taxon>Pseudomonadati</taxon>
        <taxon>Pseudomonadota</taxon>
        <taxon>Gammaproteobacteria</taxon>
        <taxon>Alteromonadales</taxon>
        <taxon>Colwelliaceae</taxon>
        <taxon>Thalassotalea</taxon>
    </lineage>
</organism>
<feature type="binding site" evidence="16">
    <location>
        <position position="153"/>
    </location>
    <ligand>
        <name>D-threo-isocitrate</name>
        <dbReference type="ChEBI" id="CHEBI:15562"/>
    </ligand>
</feature>
<evidence type="ECO:0000256" key="19">
    <source>
        <dbReference type="PIRSR" id="PIRSR604439-4"/>
    </source>
</evidence>
<dbReference type="GO" id="GO:0006097">
    <property type="term" value="P:glyoxylate cycle"/>
    <property type="evidence" value="ECO:0007669"/>
    <property type="project" value="UniProtKB-KW"/>
</dbReference>
<evidence type="ECO:0000256" key="21">
    <source>
        <dbReference type="RuleBase" id="RU004446"/>
    </source>
</evidence>
<feature type="binding site" evidence="16">
    <location>
        <position position="119"/>
    </location>
    <ligand>
        <name>D-threo-isocitrate</name>
        <dbReference type="ChEBI" id="CHEBI:15562"/>
    </ligand>
</feature>
<comment type="catalytic activity">
    <reaction evidence="14">
        <text>D-threo-isocitrate + NADP(+) = 2-oxoglutarate + CO2 + NADPH</text>
        <dbReference type="Rhea" id="RHEA:19629"/>
        <dbReference type="ChEBI" id="CHEBI:15562"/>
        <dbReference type="ChEBI" id="CHEBI:16526"/>
        <dbReference type="ChEBI" id="CHEBI:16810"/>
        <dbReference type="ChEBI" id="CHEBI:57783"/>
        <dbReference type="ChEBI" id="CHEBI:58349"/>
        <dbReference type="EC" id="1.1.1.42"/>
    </reaction>
</comment>
<sequence>MSSQITIPADGQKITIENGRLTVPNNPIIPFIEGDGIGIDVTPTMRKVVDAAVDIAYKGEKKISWMEVYAGEKATEVYDSETWLPEETLAMFREYRVGIKGPLTTPVGGGIRSLNVALRQVLDLYVCQRPVQWFTGVPSPVKHPEAVDMVIFRENSEDIYAGIEYKAGTEQAEKMINFLTQEMGVSSIRFTQDCGIGIKPVSKEGTQRLVRKAIQYAIDNDRDSVTLVHKGNIMKYTEGAFKEWGYQLAHDEFGAELLDGGPWLSMKNPNNGKEIIIKDVIADAMLQQILLRPEEYSVIATLNLNGDYISDALAAQVGGIGIAPGANISDEVAIFEATHGTAPKYAGLNKVNPGSVILSAEMMLRHMGWSEAADLMLKGMSGAIGAKTVTYDFERLMEGATLVSCSEFGDEIIKHLG</sequence>
<dbReference type="SUPFAM" id="SSF53659">
    <property type="entry name" value="Isocitrate/Isopropylmalate dehydrogenase-like"/>
    <property type="match status" value="1"/>
</dbReference>
<dbReference type="FunFam" id="3.40.718.10:FF:000005">
    <property type="entry name" value="Isocitrate dehydrogenase [NADP]"/>
    <property type="match status" value="1"/>
</dbReference>
<feature type="binding site" evidence="17">
    <location>
        <begin position="339"/>
        <end position="345"/>
    </location>
    <ligand>
        <name>NADP(+)</name>
        <dbReference type="ChEBI" id="CHEBI:58349"/>
    </ligand>
</feature>
<feature type="binding site" evidence="17">
    <location>
        <position position="104"/>
    </location>
    <ligand>
        <name>NADP(+)</name>
        <dbReference type="ChEBI" id="CHEBI:58349"/>
    </ligand>
</feature>
<evidence type="ECO:0000256" key="2">
    <source>
        <dbReference type="ARBA" id="ARBA00007769"/>
    </source>
</evidence>
<evidence type="ECO:0000256" key="13">
    <source>
        <dbReference type="ARBA" id="ARBA00023211"/>
    </source>
</evidence>
<feature type="site" description="Critical for catalysis" evidence="19">
    <location>
        <position position="160"/>
    </location>
</feature>
<evidence type="ECO:0000313" key="23">
    <source>
        <dbReference type="EMBL" id="REL26820.1"/>
    </source>
</evidence>
<dbReference type="SMART" id="SM01329">
    <property type="entry name" value="Iso_dh"/>
    <property type="match status" value="1"/>
</dbReference>
<proteinExistence type="inferred from homology"/>
<dbReference type="EC" id="1.1.1.42" evidence="4 21"/>
<protein>
    <recommendedName>
        <fullName evidence="5 21">Isocitrate dehydrogenase [NADP]</fullName>
        <ecNumber evidence="4 21">1.1.1.42</ecNumber>
    </recommendedName>
</protein>
<keyword evidence="6 21" id="KW-0329">Glyoxylate bypass</keyword>
<feature type="modified residue" description="N6-succinyllysine" evidence="20">
    <location>
        <position position="242"/>
    </location>
</feature>
<evidence type="ECO:0000256" key="10">
    <source>
        <dbReference type="ARBA" id="ARBA00022842"/>
    </source>
</evidence>
<dbReference type="RefSeq" id="WP_116007925.1">
    <property type="nucleotide sequence ID" value="NZ_QUOU01000001.1"/>
</dbReference>
<feature type="binding site" evidence="16">
    <location>
        <position position="129"/>
    </location>
    <ligand>
        <name>D-threo-isocitrate</name>
        <dbReference type="ChEBI" id="CHEBI:15562"/>
    </ligand>
</feature>
<keyword evidence="12" id="KW-0560">Oxidoreductase</keyword>
<dbReference type="Proteomes" id="UP000256478">
    <property type="component" value="Unassembled WGS sequence"/>
</dbReference>
<dbReference type="GO" id="GO:0051287">
    <property type="term" value="F:NAD binding"/>
    <property type="evidence" value="ECO:0007669"/>
    <property type="project" value="InterPro"/>
</dbReference>
<dbReference type="InterPro" id="IPR019818">
    <property type="entry name" value="IsoCit/isopropylmalate_DH_CS"/>
</dbReference>
<comment type="caution">
    <text evidence="23">The sequence shown here is derived from an EMBL/GenBank/DDBJ whole genome shotgun (WGS) entry which is preliminary data.</text>
</comment>
<evidence type="ECO:0000313" key="24">
    <source>
        <dbReference type="Proteomes" id="UP000256478"/>
    </source>
</evidence>
<dbReference type="InterPro" id="IPR004439">
    <property type="entry name" value="Isocitrate_DH_NADP_dimer_prok"/>
</dbReference>
<comment type="function">
    <text evidence="15">Catalyzes the oxidative decarboxylation of isocitrate to 2-oxoglutarate and carbon dioxide with the concomitant reduction of NADP(+).</text>
</comment>
<evidence type="ECO:0000256" key="14">
    <source>
        <dbReference type="ARBA" id="ARBA00023554"/>
    </source>
</evidence>
<feature type="modified residue" description="N6-succinyllysine" evidence="20">
    <location>
        <position position="100"/>
    </location>
</feature>
<evidence type="ECO:0000256" key="7">
    <source>
        <dbReference type="ARBA" id="ARBA00022532"/>
    </source>
</evidence>
<gene>
    <name evidence="23" type="ORF">DXX93_09690</name>
</gene>
<comment type="cofactor">
    <cofactor evidence="18">
        <name>Mg(2+)</name>
        <dbReference type="ChEBI" id="CHEBI:18420"/>
    </cofactor>
    <cofactor evidence="18">
        <name>Mn(2+)</name>
        <dbReference type="ChEBI" id="CHEBI:29035"/>
    </cofactor>
    <text evidence="18">Binds 1 Mg(2+) or Mn(2+) ion per subunit.</text>
</comment>
<evidence type="ECO:0000256" key="15">
    <source>
        <dbReference type="ARBA" id="ARBA00046127"/>
    </source>
</evidence>
<feature type="binding site" evidence="18">
    <location>
        <position position="307"/>
    </location>
    <ligand>
        <name>Mg(2+)</name>
        <dbReference type="ChEBI" id="CHEBI:18420"/>
    </ligand>
</feature>
<comment type="subunit">
    <text evidence="3">Homodimer.</text>
</comment>
<dbReference type="InterPro" id="IPR024084">
    <property type="entry name" value="IsoPropMal-DH-like_dom"/>
</dbReference>
<feature type="modified residue" description="N6-acetyllysine" evidence="20">
    <location>
        <position position="142"/>
    </location>
</feature>
<comment type="similarity">
    <text evidence="2">Belongs to the isocitrate and isopropylmalate dehydrogenases family.</text>
</comment>
<evidence type="ECO:0000256" key="18">
    <source>
        <dbReference type="PIRSR" id="PIRSR604439-3"/>
    </source>
</evidence>
<evidence type="ECO:0000256" key="12">
    <source>
        <dbReference type="ARBA" id="ARBA00023002"/>
    </source>
</evidence>
<evidence type="ECO:0000256" key="9">
    <source>
        <dbReference type="ARBA" id="ARBA00022723"/>
    </source>
</evidence>
<keyword evidence="7 21" id="KW-0816">Tricarboxylic acid cycle</keyword>
<evidence type="ECO:0000256" key="6">
    <source>
        <dbReference type="ARBA" id="ARBA00022435"/>
    </source>
</evidence>
<feature type="binding site" evidence="16">
    <location>
        <position position="115"/>
    </location>
    <ligand>
        <name>D-threo-isocitrate</name>
        <dbReference type="ChEBI" id="CHEBI:15562"/>
    </ligand>
</feature>
<keyword evidence="10 18" id="KW-0460">Magnesium</keyword>
<keyword evidence="13 18" id="KW-0464">Manganese</keyword>
<dbReference type="GO" id="GO:0000287">
    <property type="term" value="F:magnesium ion binding"/>
    <property type="evidence" value="ECO:0007669"/>
    <property type="project" value="InterPro"/>
</dbReference>
<comment type="cofactor">
    <cofactor evidence="1">
        <name>Mn(2+)</name>
        <dbReference type="ChEBI" id="CHEBI:29035"/>
    </cofactor>
</comment>
<dbReference type="OrthoDB" id="9806254at2"/>
<name>A0A3E0TR43_9GAMM</name>
<evidence type="ECO:0000256" key="4">
    <source>
        <dbReference type="ARBA" id="ARBA00013013"/>
    </source>
</evidence>
<feature type="binding site" evidence="16">
    <location>
        <position position="113"/>
    </location>
    <ligand>
        <name>D-threo-isocitrate</name>
        <dbReference type="ChEBI" id="CHEBI:15562"/>
    </ligand>
</feature>
<feature type="binding site" evidence="17">
    <location>
        <position position="391"/>
    </location>
    <ligand>
        <name>NADP(+)</name>
        <dbReference type="ChEBI" id="CHEBI:58349"/>
    </ligand>
</feature>
<dbReference type="PANTHER" id="PTHR43504">
    <property type="entry name" value="ISOCITRATE DEHYDROGENASE [NADP]"/>
    <property type="match status" value="1"/>
</dbReference>
<evidence type="ECO:0000256" key="5">
    <source>
        <dbReference type="ARBA" id="ARBA00019562"/>
    </source>
</evidence>
<dbReference type="Gene3D" id="3.40.718.10">
    <property type="entry name" value="Isopropylmalate Dehydrogenase"/>
    <property type="match status" value="1"/>
</dbReference>
<evidence type="ECO:0000256" key="8">
    <source>
        <dbReference type="ARBA" id="ARBA00022553"/>
    </source>
</evidence>
<dbReference type="PROSITE" id="PS00470">
    <property type="entry name" value="IDH_IMDH"/>
    <property type="match status" value="1"/>
</dbReference>
<dbReference type="NCBIfam" id="NF005425">
    <property type="entry name" value="PRK07006.1"/>
    <property type="match status" value="1"/>
</dbReference>
<dbReference type="EMBL" id="QUOU01000001">
    <property type="protein sequence ID" value="REL26820.1"/>
    <property type="molecule type" value="Genomic_DNA"/>
</dbReference>
<feature type="modified residue" description="Phosphoserine" evidence="20">
    <location>
        <position position="113"/>
    </location>
</feature>
<evidence type="ECO:0000256" key="3">
    <source>
        <dbReference type="ARBA" id="ARBA00011738"/>
    </source>
</evidence>
<dbReference type="AlphaFoldDB" id="A0A3E0TR43"/>
<keyword evidence="9 21" id="KW-0479">Metal-binding</keyword>
<reference evidence="23 24" key="1">
    <citation type="submission" date="2018-08" db="EMBL/GenBank/DDBJ databases">
        <title>Thalassotalea euphylliae genome.</title>
        <authorList>
            <person name="Summers S."/>
            <person name="Rice S.A."/>
            <person name="Freckelton M.L."/>
            <person name="Nedved B.T."/>
            <person name="Hadfield M.G."/>
        </authorList>
    </citation>
    <scope>NUCLEOTIDE SEQUENCE [LARGE SCALE GENOMIC DNA]</scope>
    <source>
        <strain evidence="23 24">H1</strain>
    </source>
</reference>
<evidence type="ECO:0000256" key="11">
    <source>
        <dbReference type="ARBA" id="ARBA00022857"/>
    </source>
</evidence>
<evidence type="ECO:0000256" key="1">
    <source>
        <dbReference type="ARBA" id="ARBA00001936"/>
    </source>
</evidence>
<evidence type="ECO:0000256" key="16">
    <source>
        <dbReference type="PIRSR" id="PIRSR604439-1"/>
    </source>
</evidence>
<dbReference type="NCBIfam" id="TIGR00183">
    <property type="entry name" value="prok_nadp_idh"/>
    <property type="match status" value="1"/>
</dbReference>
<dbReference type="GO" id="GO:0006099">
    <property type="term" value="P:tricarboxylic acid cycle"/>
    <property type="evidence" value="ECO:0007669"/>
    <property type="project" value="UniProtKB-UniRule"/>
</dbReference>
<evidence type="ECO:0000256" key="17">
    <source>
        <dbReference type="PIRSR" id="PIRSR604439-2"/>
    </source>
</evidence>
<feature type="binding site" evidence="17">
    <location>
        <position position="352"/>
    </location>
    <ligand>
        <name>NADP(+)</name>
        <dbReference type="ChEBI" id="CHEBI:58349"/>
    </ligand>
</feature>
<keyword evidence="8" id="KW-0597">Phosphoprotein</keyword>
<feature type="site" description="Critical for catalysis" evidence="19">
    <location>
        <position position="230"/>
    </location>
</feature>
<dbReference type="PANTHER" id="PTHR43504:SF1">
    <property type="entry name" value="ISOCITRATE DEHYDROGENASE [NADP]"/>
    <property type="match status" value="1"/>
</dbReference>
<keyword evidence="11 17" id="KW-0521">NADP</keyword>
<feature type="domain" description="Isopropylmalate dehydrogenase-like" evidence="22">
    <location>
        <begin position="28"/>
        <end position="412"/>
    </location>
</feature>
<evidence type="ECO:0000259" key="22">
    <source>
        <dbReference type="SMART" id="SM01329"/>
    </source>
</evidence>
<dbReference type="GO" id="GO:0004450">
    <property type="term" value="F:isocitrate dehydrogenase (NADP+) activity"/>
    <property type="evidence" value="ECO:0007669"/>
    <property type="project" value="UniProtKB-UniRule"/>
</dbReference>